<sequence length="98" mass="11167">MTTGRHESRSSVGTLCQVLQRTIVYMMIVFIVFGNNALGIQKDKDVSKTREKRSLGSRQVRQTNDQLMNILQEYDTNNIDVSLLRYTPTTPSPEDVNC</sequence>
<keyword evidence="1" id="KW-1133">Transmembrane helix</keyword>
<protein>
    <submittedName>
        <fullName evidence="2">Uncharacterized protein</fullName>
    </submittedName>
</protein>
<keyword evidence="1" id="KW-0472">Membrane</keyword>
<dbReference type="EMBL" id="HACG01017060">
    <property type="protein sequence ID" value="CEK63925.1"/>
    <property type="molecule type" value="Transcribed_RNA"/>
</dbReference>
<dbReference type="AlphaFoldDB" id="A0A0B6Z898"/>
<evidence type="ECO:0000313" key="2">
    <source>
        <dbReference type="EMBL" id="CEK63925.1"/>
    </source>
</evidence>
<name>A0A0B6Z898_9EUPU</name>
<proteinExistence type="predicted"/>
<reference evidence="2" key="1">
    <citation type="submission" date="2014-12" db="EMBL/GenBank/DDBJ databases">
        <title>Insight into the proteome of Arion vulgaris.</title>
        <authorList>
            <person name="Aradska J."/>
            <person name="Bulat T."/>
            <person name="Smidak R."/>
            <person name="Sarate P."/>
            <person name="Gangsoo J."/>
            <person name="Sialana F."/>
            <person name="Bilban M."/>
            <person name="Lubec G."/>
        </authorList>
    </citation>
    <scope>NUCLEOTIDE SEQUENCE</scope>
    <source>
        <tissue evidence="2">Skin</tissue>
    </source>
</reference>
<accession>A0A0B6Z898</accession>
<feature type="transmembrane region" description="Helical" evidence="1">
    <location>
        <begin position="22"/>
        <end position="40"/>
    </location>
</feature>
<gene>
    <name evidence="2" type="primary">ORF49994</name>
</gene>
<organism evidence="2">
    <name type="scientific">Arion vulgaris</name>
    <dbReference type="NCBI Taxonomy" id="1028688"/>
    <lineage>
        <taxon>Eukaryota</taxon>
        <taxon>Metazoa</taxon>
        <taxon>Spiralia</taxon>
        <taxon>Lophotrochozoa</taxon>
        <taxon>Mollusca</taxon>
        <taxon>Gastropoda</taxon>
        <taxon>Heterobranchia</taxon>
        <taxon>Euthyneura</taxon>
        <taxon>Panpulmonata</taxon>
        <taxon>Eupulmonata</taxon>
        <taxon>Stylommatophora</taxon>
        <taxon>Helicina</taxon>
        <taxon>Arionoidea</taxon>
        <taxon>Arionidae</taxon>
        <taxon>Arion</taxon>
    </lineage>
</organism>
<keyword evidence="1" id="KW-0812">Transmembrane</keyword>
<feature type="non-terminal residue" evidence="2">
    <location>
        <position position="98"/>
    </location>
</feature>
<evidence type="ECO:0000256" key="1">
    <source>
        <dbReference type="SAM" id="Phobius"/>
    </source>
</evidence>